<keyword evidence="3" id="KW-1185">Reference proteome</keyword>
<feature type="transmembrane region" description="Helical" evidence="1">
    <location>
        <begin position="193"/>
        <end position="213"/>
    </location>
</feature>
<feature type="transmembrane region" description="Helical" evidence="1">
    <location>
        <begin position="234"/>
        <end position="255"/>
    </location>
</feature>
<feature type="transmembrane region" description="Helical" evidence="1">
    <location>
        <begin position="41"/>
        <end position="61"/>
    </location>
</feature>
<feature type="transmembrane region" description="Helical" evidence="1">
    <location>
        <begin position="261"/>
        <end position="280"/>
    </location>
</feature>
<evidence type="ECO:0000256" key="1">
    <source>
        <dbReference type="SAM" id="Phobius"/>
    </source>
</evidence>
<gene>
    <name evidence="2" type="ORF">CD32_02945</name>
</gene>
<dbReference type="STRING" id="1220589.CD32_02945"/>
<keyword evidence="1" id="KW-1133">Transmembrane helix</keyword>
<keyword evidence="1" id="KW-0472">Membrane</keyword>
<accession>A0A0A3ISW8</accession>
<evidence type="ECO:0008006" key="4">
    <source>
        <dbReference type="Google" id="ProtNLM"/>
    </source>
</evidence>
<comment type="caution">
    <text evidence="2">The sequence shown here is derived from an EMBL/GenBank/DDBJ whole genome shotgun (WGS) entry which is preliminary data.</text>
</comment>
<dbReference type="OrthoDB" id="10018381at2"/>
<dbReference type="EMBL" id="JPVP01000045">
    <property type="protein sequence ID" value="KGR87771.1"/>
    <property type="molecule type" value="Genomic_DNA"/>
</dbReference>
<dbReference type="Proteomes" id="UP000030437">
    <property type="component" value="Unassembled WGS sequence"/>
</dbReference>
<dbReference type="AlphaFoldDB" id="A0A0A3ISW8"/>
<name>A0A0A3ISW8_9BACI</name>
<organism evidence="2 3">
    <name type="scientific">Lysinibacillus odysseyi 34hs-1 = NBRC 100172</name>
    <dbReference type="NCBI Taxonomy" id="1220589"/>
    <lineage>
        <taxon>Bacteria</taxon>
        <taxon>Bacillati</taxon>
        <taxon>Bacillota</taxon>
        <taxon>Bacilli</taxon>
        <taxon>Bacillales</taxon>
        <taxon>Bacillaceae</taxon>
        <taxon>Lysinibacillus</taxon>
    </lineage>
</organism>
<evidence type="ECO:0000313" key="2">
    <source>
        <dbReference type="EMBL" id="KGR87771.1"/>
    </source>
</evidence>
<dbReference type="RefSeq" id="WP_036151060.1">
    <property type="nucleotide sequence ID" value="NZ_AVCX01000018.1"/>
</dbReference>
<proteinExistence type="predicted"/>
<sequence length="312" mass="35995">MTRWKEQIDQEIGSESKFTLATKEKIMQKAAAHEPKRDWRAGMAIAGILFIALLLVLSSPYGHEQQIQPGKDLEQVLEETEVKEFFISGLPFNEEKFTAKDSEFYIGNKKYDKQEDVQFIQSLLKSVSVYEGDEFSEGKDILINMENGDQLKLKLYPYDSLTNMGLKDMETGLFYTVTNDDIWKFYFDYRPKFVNIAGLYILAILLAGLKLFVERSLLKRNNLQKRRKRFMNKRHMIIMVILTVSILCTGASILLTGWMAVHKGGILAGLLLIPSVNYAFERKYELNPTYRKIDLFHYLATAGITALMILWL</sequence>
<evidence type="ECO:0000313" key="3">
    <source>
        <dbReference type="Proteomes" id="UP000030437"/>
    </source>
</evidence>
<protein>
    <recommendedName>
        <fullName evidence="4">DUF4181 domain-containing protein</fullName>
    </recommendedName>
</protein>
<keyword evidence="1" id="KW-0812">Transmembrane</keyword>
<dbReference type="eggNOG" id="ENOG502ZDQH">
    <property type="taxonomic scope" value="Bacteria"/>
</dbReference>
<feature type="transmembrane region" description="Helical" evidence="1">
    <location>
        <begin position="292"/>
        <end position="311"/>
    </location>
</feature>
<reference evidence="2 3" key="1">
    <citation type="submission" date="2014-02" db="EMBL/GenBank/DDBJ databases">
        <title>Draft genome sequence of Lysinibacillus odysseyi NBRC 100172.</title>
        <authorList>
            <person name="Zhang F."/>
            <person name="Wang G."/>
            <person name="Zhang L."/>
        </authorList>
    </citation>
    <scope>NUCLEOTIDE SEQUENCE [LARGE SCALE GENOMIC DNA]</scope>
    <source>
        <strain evidence="2 3">NBRC 100172</strain>
    </source>
</reference>